<dbReference type="InterPro" id="IPR022278">
    <property type="entry name" value="Pser_aminoTfrase"/>
</dbReference>
<comment type="catalytic activity">
    <reaction evidence="9">
        <text>4-(phosphooxy)-L-threonine + 2-oxoglutarate = (R)-3-hydroxy-2-oxo-4-phosphooxybutanoate + L-glutamate</text>
        <dbReference type="Rhea" id="RHEA:16573"/>
        <dbReference type="ChEBI" id="CHEBI:16810"/>
        <dbReference type="ChEBI" id="CHEBI:29985"/>
        <dbReference type="ChEBI" id="CHEBI:58452"/>
        <dbReference type="ChEBI" id="CHEBI:58538"/>
        <dbReference type="EC" id="2.6.1.52"/>
    </reaction>
</comment>
<dbReference type="PROSITE" id="PS00595">
    <property type="entry name" value="AA_TRANSFER_CLASS_5"/>
    <property type="match status" value="1"/>
</dbReference>
<evidence type="ECO:0000256" key="9">
    <source>
        <dbReference type="ARBA" id="ARBA00047630"/>
    </source>
</evidence>
<dbReference type="InterPro" id="IPR015421">
    <property type="entry name" value="PyrdxlP-dep_Trfase_major"/>
</dbReference>
<evidence type="ECO:0000256" key="7">
    <source>
        <dbReference type="ARBA" id="ARBA00022898"/>
    </source>
</evidence>
<accession>A0A6F9DRR3</accession>
<comment type="catalytic activity">
    <reaction evidence="10 12">
        <text>O-phospho-L-serine + 2-oxoglutarate = 3-phosphooxypyruvate + L-glutamate</text>
        <dbReference type="Rhea" id="RHEA:14329"/>
        <dbReference type="ChEBI" id="CHEBI:16810"/>
        <dbReference type="ChEBI" id="CHEBI:18110"/>
        <dbReference type="ChEBI" id="CHEBI:29985"/>
        <dbReference type="ChEBI" id="CHEBI:57524"/>
        <dbReference type="EC" id="2.6.1.52"/>
    </reaction>
</comment>
<dbReference type="InterPro" id="IPR020578">
    <property type="entry name" value="Aminotrans_V_PyrdxlP_BS"/>
</dbReference>
<dbReference type="NCBIfam" id="NF003764">
    <property type="entry name" value="PRK05355.1"/>
    <property type="match status" value="1"/>
</dbReference>
<evidence type="ECO:0000256" key="8">
    <source>
        <dbReference type="ARBA" id="ARBA00023299"/>
    </source>
</evidence>
<evidence type="ECO:0000256" key="6">
    <source>
        <dbReference type="ARBA" id="ARBA00022679"/>
    </source>
</evidence>
<dbReference type="PIRSF" id="PIRSF000525">
    <property type="entry name" value="SerC"/>
    <property type="match status" value="1"/>
</dbReference>
<name>A0A6F9DRR3_9ASCI</name>
<evidence type="ECO:0000256" key="2">
    <source>
        <dbReference type="ARBA" id="ARBA00005099"/>
    </source>
</evidence>
<dbReference type="Gene3D" id="3.40.640.10">
    <property type="entry name" value="Type I PLP-dependent aspartate aminotransferase-like (Major domain)"/>
    <property type="match status" value="1"/>
</dbReference>
<comment type="similarity">
    <text evidence="3">Belongs to the class-V pyridoxal-phosphate-dependent aminotransferase family. SerC subfamily.</text>
</comment>
<dbReference type="GO" id="GO:0030170">
    <property type="term" value="F:pyridoxal phosphate binding"/>
    <property type="evidence" value="ECO:0007669"/>
    <property type="project" value="TreeGrafter"/>
</dbReference>
<evidence type="ECO:0000256" key="3">
    <source>
        <dbReference type="ARBA" id="ARBA00006904"/>
    </source>
</evidence>
<dbReference type="Pfam" id="PF00266">
    <property type="entry name" value="Aminotran_5"/>
    <property type="match status" value="1"/>
</dbReference>
<dbReference type="Gene3D" id="3.90.1150.10">
    <property type="entry name" value="Aspartate Aminotransferase, domain 1"/>
    <property type="match status" value="1"/>
</dbReference>
<dbReference type="NCBIfam" id="TIGR01364">
    <property type="entry name" value="serC_1"/>
    <property type="match status" value="1"/>
</dbReference>
<dbReference type="FunFam" id="3.40.640.10:FF:000010">
    <property type="entry name" value="Phosphoserine aminotransferase"/>
    <property type="match status" value="1"/>
</dbReference>
<evidence type="ECO:0000256" key="12">
    <source>
        <dbReference type="RuleBase" id="RU004505"/>
    </source>
</evidence>
<evidence type="ECO:0000256" key="4">
    <source>
        <dbReference type="ARBA" id="ARBA00022576"/>
    </source>
</evidence>
<proteinExistence type="evidence at transcript level"/>
<keyword evidence="6 12" id="KW-0808">Transferase</keyword>
<dbReference type="UniPathway" id="UPA00244">
    <property type="reaction ID" value="UER00311"/>
</dbReference>
<dbReference type="InterPro" id="IPR000192">
    <property type="entry name" value="Aminotrans_V_dom"/>
</dbReference>
<evidence type="ECO:0000256" key="1">
    <source>
        <dbReference type="ARBA" id="ARBA00001933"/>
    </source>
</evidence>
<evidence type="ECO:0000313" key="14">
    <source>
        <dbReference type="EMBL" id="CAB3266132.1"/>
    </source>
</evidence>
<dbReference type="EMBL" id="LR790270">
    <property type="protein sequence ID" value="CAB3266132.1"/>
    <property type="molecule type" value="mRNA"/>
</dbReference>
<dbReference type="PANTHER" id="PTHR43247:SF1">
    <property type="entry name" value="PHOSPHOSERINE AMINOTRANSFERASE"/>
    <property type="match status" value="1"/>
</dbReference>
<dbReference type="PANTHER" id="PTHR43247">
    <property type="entry name" value="PHOSPHOSERINE AMINOTRANSFERASE"/>
    <property type="match status" value="1"/>
</dbReference>
<reference evidence="14" key="1">
    <citation type="submission" date="2020-04" db="EMBL/GenBank/DDBJ databases">
        <authorList>
            <person name="Neveu A P."/>
        </authorList>
    </citation>
    <scope>NUCLEOTIDE SEQUENCE</scope>
    <source>
        <tissue evidence="14">Whole embryo</tissue>
    </source>
</reference>
<evidence type="ECO:0000259" key="13">
    <source>
        <dbReference type="Pfam" id="PF00266"/>
    </source>
</evidence>
<sequence>MKMKAMQKSAVQNHDTKRVVNFNPGPAKLPESVMRQAQAEFLNYDGLGISVMEMSHRSTEFMNIMSETKNTLIRLLNIPDNYKIMFLQGGATGQFSALPLNLIRRSPNSSADYIVTGTWSAKAVKEAEKYGNINVVHPKLKKYSRIPDETEWNLDPEAAYVYYCDNETANGVEFPFVPETGNVPLIADMSSNILSRPFDITKFGAIIAGAQKNIGCAGVTLVIIREDLIGYSMKECPVVLDYKTQIGMNSLYNTPPSYSIYLMGLVLDWIQQNGGVMGMAKKCVQKSQLIYTTIAESDGFYSCLVESGARSRMNVTFRIGGPGGDEALEKEFVEEAKKANMLGIKGHRSVGGIRVSLYNAVTVEEVQSLVRLMESFRQARQ</sequence>
<dbReference type="CDD" id="cd00611">
    <property type="entry name" value="PSAT_like"/>
    <property type="match status" value="1"/>
</dbReference>
<dbReference type="AlphaFoldDB" id="A0A6F9DRR3"/>
<comment type="cofactor">
    <cofactor evidence="1 11">
        <name>pyridoxal 5'-phosphate</name>
        <dbReference type="ChEBI" id="CHEBI:597326"/>
    </cofactor>
</comment>
<dbReference type="FunFam" id="3.90.1150.10:FF:000006">
    <property type="entry name" value="Phosphoserine aminotransferase"/>
    <property type="match status" value="1"/>
</dbReference>
<organism evidence="14">
    <name type="scientific">Phallusia mammillata</name>
    <dbReference type="NCBI Taxonomy" id="59560"/>
    <lineage>
        <taxon>Eukaryota</taxon>
        <taxon>Metazoa</taxon>
        <taxon>Chordata</taxon>
        <taxon>Tunicata</taxon>
        <taxon>Ascidiacea</taxon>
        <taxon>Phlebobranchia</taxon>
        <taxon>Ascidiidae</taxon>
        <taxon>Phallusia</taxon>
    </lineage>
</organism>
<dbReference type="UniPathway" id="UPA00135">
    <property type="reaction ID" value="UER00197"/>
</dbReference>
<dbReference type="InterPro" id="IPR015424">
    <property type="entry name" value="PyrdxlP-dep_Trfase"/>
</dbReference>
<comment type="pathway">
    <text evidence="2 12">Amino-acid biosynthesis; L-serine biosynthesis; L-serine from 3-phospho-D-glycerate: step 2/3.</text>
</comment>
<dbReference type="InterPro" id="IPR015422">
    <property type="entry name" value="PyrdxlP-dep_Trfase_small"/>
</dbReference>
<evidence type="ECO:0000256" key="11">
    <source>
        <dbReference type="RuleBase" id="RU004504"/>
    </source>
</evidence>
<protein>
    <recommendedName>
        <fullName evidence="12">Phosphoserine aminotransferase</fullName>
        <ecNumber evidence="12">2.6.1.52</ecNumber>
    </recommendedName>
</protein>
<dbReference type="GO" id="GO:0006564">
    <property type="term" value="P:L-serine biosynthetic process"/>
    <property type="evidence" value="ECO:0007669"/>
    <property type="project" value="UniProtKB-KW"/>
</dbReference>
<keyword evidence="5 12" id="KW-0028">Amino-acid biosynthesis</keyword>
<gene>
    <name evidence="14" type="primary">Slc1a4</name>
</gene>
<dbReference type="SUPFAM" id="SSF53383">
    <property type="entry name" value="PLP-dependent transferases"/>
    <property type="match status" value="1"/>
</dbReference>
<keyword evidence="4 12" id="KW-0032">Aminotransferase</keyword>
<evidence type="ECO:0000256" key="10">
    <source>
        <dbReference type="ARBA" id="ARBA00049007"/>
    </source>
</evidence>
<dbReference type="GO" id="GO:0004648">
    <property type="term" value="F:O-phospho-L-serine:2-oxoglutarate aminotransferase activity"/>
    <property type="evidence" value="ECO:0007669"/>
    <property type="project" value="UniProtKB-EC"/>
</dbReference>
<evidence type="ECO:0000256" key="5">
    <source>
        <dbReference type="ARBA" id="ARBA00022605"/>
    </source>
</evidence>
<keyword evidence="8 12" id="KW-0718">Serine biosynthesis</keyword>
<feature type="domain" description="Aminotransferase class V" evidence="13">
    <location>
        <begin position="19"/>
        <end position="369"/>
    </location>
</feature>
<dbReference type="GO" id="GO:0005737">
    <property type="term" value="C:cytoplasm"/>
    <property type="evidence" value="ECO:0007669"/>
    <property type="project" value="TreeGrafter"/>
</dbReference>
<dbReference type="HAMAP" id="MF_00160">
    <property type="entry name" value="SerC_aminotrans_5"/>
    <property type="match status" value="1"/>
</dbReference>
<dbReference type="EC" id="2.6.1.52" evidence="12"/>
<keyword evidence="7" id="KW-0663">Pyridoxal phosphate</keyword>